<proteinExistence type="predicted"/>
<comment type="caution">
    <text evidence="1">The sequence shown here is derived from an EMBL/GenBank/DDBJ whole genome shotgun (WGS) entry which is preliminary data.</text>
</comment>
<dbReference type="EMBL" id="JAVFWL010000002">
    <property type="protein sequence ID" value="KAK6737775.1"/>
    <property type="molecule type" value="Genomic_DNA"/>
</dbReference>
<accession>A0ABR1CJZ3</accession>
<sequence length="92" mass="10195">MSFWRYYTQLHQTSDGFDTTLPARLPTTLNHPLINPSDMNGNGKRNLRSVVVSPVQHRALDYGSREPDHDVNGSIMSANLHFAILSGEDGAS</sequence>
<reference evidence="1 2" key="1">
    <citation type="submission" date="2023-08" db="EMBL/GenBank/DDBJ databases">
        <title>A Necator americanus chromosomal reference genome.</title>
        <authorList>
            <person name="Ilik V."/>
            <person name="Petrzelkova K.J."/>
            <person name="Pardy F."/>
            <person name="Fuh T."/>
            <person name="Niatou-Singa F.S."/>
            <person name="Gouil Q."/>
            <person name="Baker L."/>
            <person name="Ritchie M.E."/>
            <person name="Jex A.R."/>
            <person name="Gazzola D."/>
            <person name="Li H."/>
            <person name="Toshio Fujiwara R."/>
            <person name="Zhan B."/>
            <person name="Aroian R.V."/>
            <person name="Pafco B."/>
            <person name="Schwarz E.M."/>
        </authorList>
    </citation>
    <scope>NUCLEOTIDE SEQUENCE [LARGE SCALE GENOMIC DNA]</scope>
    <source>
        <strain evidence="1 2">Aroian</strain>
        <tissue evidence="1">Whole animal</tissue>
    </source>
</reference>
<gene>
    <name evidence="1" type="primary">Necator_chrII.g7883</name>
    <name evidence="1" type="ORF">RB195_020089</name>
</gene>
<evidence type="ECO:0000313" key="1">
    <source>
        <dbReference type="EMBL" id="KAK6737775.1"/>
    </source>
</evidence>
<dbReference type="Proteomes" id="UP001303046">
    <property type="component" value="Unassembled WGS sequence"/>
</dbReference>
<keyword evidence="2" id="KW-1185">Reference proteome</keyword>
<evidence type="ECO:0000313" key="2">
    <source>
        <dbReference type="Proteomes" id="UP001303046"/>
    </source>
</evidence>
<organism evidence="1 2">
    <name type="scientific">Necator americanus</name>
    <name type="common">Human hookworm</name>
    <dbReference type="NCBI Taxonomy" id="51031"/>
    <lineage>
        <taxon>Eukaryota</taxon>
        <taxon>Metazoa</taxon>
        <taxon>Ecdysozoa</taxon>
        <taxon>Nematoda</taxon>
        <taxon>Chromadorea</taxon>
        <taxon>Rhabditida</taxon>
        <taxon>Rhabditina</taxon>
        <taxon>Rhabditomorpha</taxon>
        <taxon>Strongyloidea</taxon>
        <taxon>Ancylostomatidae</taxon>
        <taxon>Bunostominae</taxon>
        <taxon>Necator</taxon>
    </lineage>
</organism>
<name>A0ABR1CJZ3_NECAM</name>
<protein>
    <submittedName>
        <fullName evidence="1">Uncharacterized protein</fullName>
    </submittedName>
</protein>